<reference evidence="5" key="1">
    <citation type="journal article" date="2019" name="Int. J. Syst. Evol. Microbiol.">
        <title>The Global Catalogue of Microorganisms (GCM) 10K type strain sequencing project: providing services to taxonomists for standard genome sequencing and annotation.</title>
        <authorList>
            <consortium name="The Broad Institute Genomics Platform"/>
            <consortium name="The Broad Institute Genome Sequencing Center for Infectious Disease"/>
            <person name="Wu L."/>
            <person name="Ma J."/>
        </authorList>
    </citation>
    <scope>NUCLEOTIDE SEQUENCE [LARGE SCALE GENOMIC DNA]</scope>
    <source>
        <strain evidence="5">DFY41</strain>
    </source>
</reference>
<evidence type="ECO:0000313" key="4">
    <source>
        <dbReference type="EMBL" id="MFC5176695.1"/>
    </source>
</evidence>
<name>A0ABW0BHE0_9ACTN</name>
<dbReference type="Proteomes" id="UP001596087">
    <property type="component" value="Unassembled WGS sequence"/>
</dbReference>
<protein>
    <submittedName>
        <fullName evidence="4">DUF5667 domain-containing protein</fullName>
    </submittedName>
</protein>
<evidence type="ECO:0000259" key="3">
    <source>
        <dbReference type="Pfam" id="PF18915"/>
    </source>
</evidence>
<feature type="region of interest" description="Disordered" evidence="1">
    <location>
        <begin position="276"/>
        <end position="387"/>
    </location>
</feature>
<evidence type="ECO:0000256" key="2">
    <source>
        <dbReference type="SAM" id="Phobius"/>
    </source>
</evidence>
<feature type="domain" description="DUF5667" evidence="3">
    <location>
        <begin position="115"/>
        <end position="207"/>
    </location>
</feature>
<gene>
    <name evidence="4" type="ORF">ACFPGP_08420</name>
</gene>
<feature type="compositionally biased region" description="Low complexity" evidence="1">
    <location>
        <begin position="351"/>
        <end position="360"/>
    </location>
</feature>
<dbReference type="RefSeq" id="WP_378589185.1">
    <property type="nucleotide sequence ID" value="NZ_JBHSKD010000008.1"/>
</dbReference>
<keyword evidence="2" id="KW-1133">Transmembrane helix</keyword>
<dbReference type="Pfam" id="PF18915">
    <property type="entry name" value="DUF5667"/>
    <property type="match status" value="1"/>
</dbReference>
<feature type="compositionally biased region" description="Gly residues" evidence="1">
    <location>
        <begin position="296"/>
        <end position="306"/>
    </location>
</feature>
<keyword evidence="2" id="KW-0472">Membrane</keyword>
<feature type="transmembrane region" description="Helical" evidence="2">
    <location>
        <begin position="92"/>
        <end position="116"/>
    </location>
</feature>
<keyword evidence="2" id="KW-0812">Transmembrane</keyword>
<feature type="compositionally biased region" description="Gly residues" evidence="1">
    <location>
        <begin position="327"/>
        <end position="336"/>
    </location>
</feature>
<organism evidence="4 5">
    <name type="scientific">Nocardioides taihuensis</name>
    <dbReference type="NCBI Taxonomy" id="1835606"/>
    <lineage>
        <taxon>Bacteria</taxon>
        <taxon>Bacillati</taxon>
        <taxon>Actinomycetota</taxon>
        <taxon>Actinomycetes</taxon>
        <taxon>Propionibacteriales</taxon>
        <taxon>Nocardioidaceae</taxon>
        <taxon>Nocardioides</taxon>
    </lineage>
</organism>
<dbReference type="InterPro" id="IPR043725">
    <property type="entry name" value="DUF5667"/>
</dbReference>
<feature type="compositionally biased region" description="Low complexity" evidence="1">
    <location>
        <begin position="307"/>
        <end position="326"/>
    </location>
</feature>
<keyword evidence="5" id="KW-1185">Reference proteome</keyword>
<evidence type="ECO:0000313" key="5">
    <source>
        <dbReference type="Proteomes" id="UP001596087"/>
    </source>
</evidence>
<accession>A0ABW0BHE0</accession>
<dbReference type="EMBL" id="JBHSKD010000008">
    <property type="protein sequence ID" value="MFC5176695.1"/>
    <property type="molecule type" value="Genomic_DNA"/>
</dbReference>
<proteinExistence type="predicted"/>
<evidence type="ECO:0000256" key="1">
    <source>
        <dbReference type="SAM" id="MobiDB-lite"/>
    </source>
</evidence>
<sequence>MTPAFPARRAEEFNTLVEGSPTEAGGTRYPEFLEIVAALRDVPAVEPRPEFTASLRDRLMAAAETELVPADRTTDEARLRMPGTRPGRQRRLVVAVGSIALVGATTSMAVAAQSALPGDALYPLKRAIENAHAGLSLDEADKGATMLASASGRLREAAELSRAGHLDDSAAVAETLNDFSAQSTEASDLLFADYAANGDQATLDQLHAFTADSLTQLTELEPVVPIDARDELMHAAQVLSQIDAQLQRVCPGCVPSISEIPNQVAFGTDLSGFDPPISLDGNGLDTQGGVKDGTQQAGGGSGGGAGSQDPELLDPLDPVLSPDGDGQTSGGDGGGNTLTDTVDDLTEALLGDGDTSSGNDADGDTDGGLLGQLEGTVDDTTGGLLNP</sequence>
<comment type="caution">
    <text evidence="4">The sequence shown here is derived from an EMBL/GenBank/DDBJ whole genome shotgun (WGS) entry which is preliminary data.</text>
</comment>